<name>A0A4R5FYJ7_9ACTN</name>
<reference evidence="2 3" key="1">
    <citation type="submission" date="2019-03" db="EMBL/GenBank/DDBJ databases">
        <title>Draft genome sequences of novel Actinobacteria.</title>
        <authorList>
            <person name="Sahin N."/>
            <person name="Ay H."/>
            <person name="Saygin H."/>
        </authorList>
    </citation>
    <scope>NUCLEOTIDE SEQUENCE [LARGE SCALE GENOMIC DNA]</scope>
    <source>
        <strain evidence="2 3">6K102</strain>
    </source>
</reference>
<evidence type="ECO:0000259" key="1">
    <source>
        <dbReference type="Pfam" id="PF01370"/>
    </source>
</evidence>
<dbReference type="PANTHER" id="PTHR48079">
    <property type="entry name" value="PROTEIN YEEZ"/>
    <property type="match status" value="1"/>
</dbReference>
<dbReference type="Pfam" id="PF01370">
    <property type="entry name" value="Epimerase"/>
    <property type="match status" value="1"/>
</dbReference>
<dbReference type="InterPro" id="IPR001509">
    <property type="entry name" value="Epimerase_deHydtase"/>
</dbReference>
<gene>
    <name evidence="2" type="ORF">E1295_02365</name>
</gene>
<evidence type="ECO:0000313" key="3">
    <source>
        <dbReference type="Proteomes" id="UP000295136"/>
    </source>
</evidence>
<keyword evidence="3" id="KW-1185">Reference proteome</keyword>
<dbReference type="CDD" id="cd05262">
    <property type="entry name" value="SDR_a7"/>
    <property type="match status" value="1"/>
</dbReference>
<dbReference type="GO" id="GO:0004029">
    <property type="term" value="F:aldehyde dehydrogenase (NAD+) activity"/>
    <property type="evidence" value="ECO:0007669"/>
    <property type="project" value="TreeGrafter"/>
</dbReference>
<organism evidence="2 3">
    <name type="scientific">Nonomuraea mesophila</name>
    <dbReference type="NCBI Taxonomy" id="2530382"/>
    <lineage>
        <taxon>Bacteria</taxon>
        <taxon>Bacillati</taxon>
        <taxon>Actinomycetota</taxon>
        <taxon>Actinomycetes</taxon>
        <taxon>Streptosporangiales</taxon>
        <taxon>Streptosporangiaceae</taxon>
        <taxon>Nonomuraea</taxon>
    </lineage>
</organism>
<sequence>MHVFVTGASGFIGRAVVAELIAGGHTVTGLARSDASASVVKDLGAAVHRGDLDDLDLIREGADAADGVVHLANKHDWAHPELSDQAERASVQVISDTLAESGRPFVLASGLAIPGLGRALTERDLSPAVGPGSPRGGAENLALSYAARGVRVVPVRFAPTVHGEGDHGFISIVARAARQRGACAYPGEGRQHWPAVHRSDAARLVRLGLENAPAGSILHAAAEEGVSVRSIAEALAGRLGVPAISAPAEQLAGDIPFVGRFLSADVPATSTITRDLLGWRPTGPTLLEDIAAGHYDQPSASRP</sequence>
<dbReference type="AlphaFoldDB" id="A0A4R5FYJ7"/>
<proteinExistence type="predicted"/>
<protein>
    <submittedName>
        <fullName evidence="2">SDR family oxidoreductase</fullName>
    </submittedName>
</protein>
<dbReference type="GO" id="GO:0005737">
    <property type="term" value="C:cytoplasm"/>
    <property type="evidence" value="ECO:0007669"/>
    <property type="project" value="TreeGrafter"/>
</dbReference>
<dbReference type="EMBL" id="SMLD01000003">
    <property type="protein sequence ID" value="TDE59751.1"/>
    <property type="molecule type" value="Genomic_DNA"/>
</dbReference>
<dbReference type="RefSeq" id="WP_132627969.1">
    <property type="nucleotide sequence ID" value="NZ_SMLD01000003.1"/>
</dbReference>
<accession>A0A4R5FYJ7</accession>
<dbReference type="SUPFAM" id="SSF51735">
    <property type="entry name" value="NAD(P)-binding Rossmann-fold domains"/>
    <property type="match status" value="1"/>
</dbReference>
<dbReference type="PANTHER" id="PTHR48079:SF6">
    <property type="entry name" value="NAD(P)-BINDING DOMAIN-CONTAINING PROTEIN-RELATED"/>
    <property type="match status" value="1"/>
</dbReference>
<dbReference type="Proteomes" id="UP000295136">
    <property type="component" value="Unassembled WGS sequence"/>
</dbReference>
<dbReference type="Gene3D" id="3.40.50.720">
    <property type="entry name" value="NAD(P)-binding Rossmann-like Domain"/>
    <property type="match status" value="1"/>
</dbReference>
<comment type="caution">
    <text evidence="2">The sequence shown here is derived from an EMBL/GenBank/DDBJ whole genome shotgun (WGS) entry which is preliminary data.</text>
</comment>
<evidence type="ECO:0000313" key="2">
    <source>
        <dbReference type="EMBL" id="TDE59751.1"/>
    </source>
</evidence>
<dbReference type="InterPro" id="IPR036291">
    <property type="entry name" value="NAD(P)-bd_dom_sf"/>
</dbReference>
<dbReference type="InterPro" id="IPR051783">
    <property type="entry name" value="NAD(P)-dependent_oxidoreduct"/>
</dbReference>
<feature type="domain" description="NAD-dependent epimerase/dehydratase" evidence="1">
    <location>
        <begin position="3"/>
        <end position="213"/>
    </location>
</feature>